<proteinExistence type="inferred from homology"/>
<gene>
    <name evidence="9" type="ORF">DXH47_05610</name>
</gene>
<keyword evidence="2" id="KW-0813">Transport</keyword>
<dbReference type="InterPro" id="IPR045324">
    <property type="entry name" value="Small_multidrug_res"/>
</dbReference>
<evidence type="ECO:0000256" key="8">
    <source>
        <dbReference type="SAM" id="Phobius"/>
    </source>
</evidence>
<evidence type="ECO:0000256" key="4">
    <source>
        <dbReference type="ARBA" id="ARBA00022692"/>
    </source>
</evidence>
<dbReference type="SUPFAM" id="SSF103481">
    <property type="entry name" value="Multidrug resistance efflux transporter EmrE"/>
    <property type="match status" value="1"/>
</dbReference>
<evidence type="ECO:0000256" key="6">
    <source>
        <dbReference type="ARBA" id="ARBA00023136"/>
    </source>
</evidence>
<accession>A0A4Q0VHZ6</accession>
<comment type="subcellular location">
    <subcellularLocation>
        <location evidence="1 7">Cell membrane</location>
        <topology evidence="1 7">Multi-pass membrane protein</topology>
    </subcellularLocation>
</comment>
<dbReference type="EMBL" id="QXIL01000007">
    <property type="protein sequence ID" value="RXI78986.1"/>
    <property type="molecule type" value="Genomic_DNA"/>
</dbReference>
<evidence type="ECO:0000313" key="9">
    <source>
        <dbReference type="EMBL" id="RXI78986.1"/>
    </source>
</evidence>
<organism evidence="9 10">
    <name type="scientific">Levilactobacillus suantsaii</name>
    <dbReference type="NCBI Taxonomy" id="2292255"/>
    <lineage>
        <taxon>Bacteria</taxon>
        <taxon>Bacillati</taxon>
        <taxon>Bacillota</taxon>
        <taxon>Bacilli</taxon>
        <taxon>Lactobacillales</taxon>
        <taxon>Lactobacillaceae</taxon>
        <taxon>Levilactobacillus</taxon>
    </lineage>
</organism>
<keyword evidence="5 8" id="KW-1133">Transmembrane helix</keyword>
<protein>
    <submittedName>
        <fullName evidence="9">QacE family quaternary ammonium compound efflux SMR transporter</fullName>
    </submittedName>
</protein>
<dbReference type="PANTHER" id="PTHR30561:SF1">
    <property type="entry name" value="MULTIDRUG TRANSPORTER EMRE"/>
    <property type="match status" value="1"/>
</dbReference>
<dbReference type="AlphaFoldDB" id="A0A4Q0VHZ6"/>
<dbReference type="GO" id="GO:0005886">
    <property type="term" value="C:plasma membrane"/>
    <property type="evidence" value="ECO:0007669"/>
    <property type="project" value="UniProtKB-SubCell"/>
</dbReference>
<evidence type="ECO:0000256" key="2">
    <source>
        <dbReference type="ARBA" id="ARBA00022448"/>
    </source>
</evidence>
<dbReference type="FunFam" id="1.10.3730.20:FF:000001">
    <property type="entry name" value="Quaternary ammonium compound resistance transporter SugE"/>
    <property type="match status" value="1"/>
</dbReference>
<evidence type="ECO:0000256" key="5">
    <source>
        <dbReference type="ARBA" id="ARBA00022989"/>
    </source>
</evidence>
<dbReference type="InterPro" id="IPR037185">
    <property type="entry name" value="EmrE-like"/>
</dbReference>
<feature type="transmembrane region" description="Helical" evidence="8">
    <location>
        <begin position="57"/>
        <end position="79"/>
    </location>
</feature>
<sequence>MGYLYLGIAITGELVGTNLLKASDGFTRLPFTAGSLLAYILCFYFLSLAIKTIDLNIAYALWGGVGIVVTTALSVLIWHEQINPVIISGIALIVAGTVLLNLNVG</sequence>
<keyword evidence="6 8" id="KW-0472">Membrane</keyword>
<reference evidence="9 10" key="1">
    <citation type="submission" date="2018-08" db="EMBL/GenBank/DDBJ databases">
        <title>Lactobacillus suantsai sp. nov., isolated from traditional fermented suan-tsai in Taiwan.</title>
        <authorList>
            <person name="Huang C.-H."/>
        </authorList>
    </citation>
    <scope>NUCLEOTIDE SEQUENCE [LARGE SCALE GENOMIC DNA]</scope>
    <source>
        <strain evidence="9 10">BCRC 12945</strain>
    </source>
</reference>
<dbReference type="GO" id="GO:0022857">
    <property type="term" value="F:transmembrane transporter activity"/>
    <property type="evidence" value="ECO:0007669"/>
    <property type="project" value="InterPro"/>
</dbReference>
<dbReference type="RefSeq" id="WP_129032369.1">
    <property type="nucleotide sequence ID" value="NZ_QXIL01000007.1"/>
</dbReference>
<evidence type="ECO:0000256" key="1">
    <source>
        <dbReference type="ARBA" id="ARBA00004651"/>
    </source>
</evidence>
<evidence type="ECO:0000256" key="7">
    <source>
        <dbReference type="RuleBase" id="RU003942"/>
    </source>
</evidence>
<keyword evidence="3" id="KW-1003">Cell membrane</keyword>
<evidence type="ECO:0000256" key="3">
    <source>
        <dbReference type="ARBA" id="ARBA00022475"/>
    </source>
</evidence>
<comment type="caution">
    <text evidence="9">The sequence shown here is derived from an EMBL/GenBank/DDBJ whole genome shotgun (WGS) entry which is preliminary data.</text>
</comment>
<dbReference type="PANTHER" id="PTHR30561">
    <property type="entry name" value="SMR FAMILY PROTON-DEPENDENT DRUG EFFLUX TRANSPORTER SUGE"/>
    <property type="match status" value="1"/>
</dbReference>
<dbReference type="OrthoDB" id="21828at2"/>
<feature type="transmembrane region" description="Helical" evidence="8">
    <location>
        <begin position="29"/>
        <end position="50"/>
    </location>
</feature>
<evidence type="ECO:0000313" key="10">
    <source>
        <dbReference type="Proteomes" id="UP000290602"/>
    </source>
</evidence>
<keyword evidence="4 7" id="KW-0812">Transmembrane</keyword>
<dbReference type="Pfam" id="PF00893">
    <property type="entry name" value="Multi_Drug_Res"/>
    <property type="match status" value="1"/>
</dbReference>
<name>A0A4Q0VHZ6_9LACO</name>
<comment type="similarity">
    <text evidence="7">Belongs to the drug/metabolite transporter (DMT) superfamily. Small multidrug resistance (SMR) (TC 2.A.7.1) family.</text>
</comment>
<dbReference type="Gene3D" id="1.10.3730.20">
    <property type="match status" value="1"/>
</dbReference>
<dbReference type="InterPro" id="IPR000390">
    <property type="entry name" value="Small_drug/metabolite_transptr"/>
</dbReference>
<dbReference type="Proteomes" id="UP000290602">
    <property type="component" value="Unassembled WGS sequence"/>
</dbReference>
<keyword evidence="10" id="KW-1185">Reference proteome</keyword>
<feature type="transmembrane region" description="Helical" evidence="8">
    <location>
        <begin position="85"/>
        <end position="104"/>
    </location>
</feature>